<gene>
    <name evidence="2" type="ORF">DIU77_12105</name>
</gene>
<dbReference type="PANTHER" id="PTHR35333">
    <property type="entry name" value="BETA-LACTAMASE"/>
    <property type="match status" value="1"/>
</dbReference>
<dbReference type="AlphaFoldDB" id="A0A2W4LIV4"/>
<accession>A0A2W4LIV4</accession>
<dbReference type="Pfam" id="PF13354">
    <property type="entry name" value="Beta-lactamase2"/>
    <property type="match status" value="1"/>
</dbReference>
<evidence type="ECO:0000313" key="2">
    <source>
        <dbReference type="EMBL" id="PZM95616.1"/>
    </source>
</evidence>
<feature type="domain" description="Beta-lactamase class A catalytic" evidence="1">
    <location>
        <begin position="10"/>
        <end position="230"/>
    </location>
</feature>
<dbReference type="GO" id="GO:0008800">
    <property type="term" value="F:beta-lactamase activity"/>
    <property type="evidence" value="ECO:0007669"/>
    <property type="project" value="InterPro"/>
</dbReference>
<organism evidence="2">
    <name type="scientific">Thermocrispum agreste</name>
    <dbReference type="NCBI Taxonomy" id="37925"/>
    <lineage>
        <taxon>Bacteria</taxon>
        <taxon>Bacillati</taxon>
        <taxon>Actinomycetota</taxon>
        <taxon>Actinomycetes</taxon>
        <taxon>Pseudonocardiales</taxon>
        <taxon>Pseudonocardiaceae</taxon>
        <taxon>Thermocrispum</taxon>
    </lineage>
</organism>
<protein>
    <submittedName>
        <fullName evidence="2">Serine hydrolase</fullName>
    </submittedName>
</protein>
<dbReference type="Gene3D" id="3.40.710.10">
    <property type="entry name" value="DD-peptidase/beta-lactamase superfamily"/>
    <property type="match status" value="1"/>
</dbReference>
<sequence>MPSAGDARWGVRVVDLDGGDVLVDHGADRRLSTASVGKIFLLLEVADRLASGALRTGHLVDRRAVEPVADSGLWQHLAADVLPVGDAAALVGAVSDNLATNVLLDLVGLAAVQQWPARLGLAETALHDKVRDVRRPSDPPALSTGTAAELAEVMRSLHAGEVRAARRVLGWLRLGTDLSMVGQAFNLDPLAHAEPDRGVRLINKTGTDTGVRADVGLVYGPRRRVAYAVVANWTPEGPADPHRDAVLAGMRQIGAHIRAVV</sequence>
<reference evidence="2" key="1">
    <citation type="submission" date="2018-05" db="EMBL/GenBank/DDBJ databases">
        <authorList>
            <person name="Lanie J.A."/>
            <person name="Ng W.-L."/>
            <person name="Kazmierczak K.M."/>
            <person name="Andrzejewski T.M."/>
            <person name="Davidsen T.M."/>
            <person name="Wayne K.J."/>
            <person name="Tettelin H."/>
            <person name="Glass J.I."/>
            <person name="Rusch D."/>
            <person name="Podicherti R."/>
            <person name="Tsui H.-C.T."/>
            <person name="Winkler M.E."/>
        </authorList>
    </citation>
    <scope>NUCLEOTIDE SEQUENCE</scope>
    <source>
        <strain evidence="2">ZC4RG45</strain>
    </source>
</reference>
<dbReference type="EMBL" id="QGUI01000460">
    <property type="protein sequence ID" value="PZM95616.1"/>
    <property type="molecule type" value="Genomic_DNA"/>
</dbReference>
<dbReference type="SUPFAM" id="SSF56601">
    <property type="entry name" value="beta-lactamase/transpeptidase-like"/>
    <property type="match status" value="1"/>
</dbReference>
<dbReference type="InterPro" id="IPR045155">
    <property type="entry name" value="Beta-lactam_cat"/>
</dbReference>
<comment type="caution">
    <text evidence="2">The sequence shown here is derived from an EMBL/GenBank/DDBJ whole genome shotgun (WGS) entry which is preliminary data.</text>
</comment>
<dbReference type="InterPro" id="IPR000871">
    <property type="entry name" value="Beta-lactam_class-A"/>
</dbReference>
<dbReference type="InterPro" id="IPR012338">
    <property type="entry name" value="Beta-lactam/transpept-like"/>
</dbReference>
<dbReference type="GO" id="GO:0030655">
    <property type="term" value="P:beta-lactam antibiotic catabolic process"/>
    <property type="evidence" value="ECO:0007669"/>
    <property type="project" value="InterPro"/>
</dbReference>
<proteinExistence type="predicted"/>
<evidence type="ECO:0000259" key="1">
    <source>
        <dbReference type="Pfam" id="PF13354"/>
    </source>
</evidence>
<dbReference type="STRING" id="1111738.GCA_000427905_00575"/>
<dbReference type="GO" id="GO:0046677">
    <property type="term" value="P:response to antibiotic"/>
    <property type="evidence" value="ECO:0007669"/>
    <property type="project" value="InterPro"/>
</dbReference>
<keyword evidence="2" id="KW-0378">Hydrolase</keyword>
<name>A0A2W4LIV4_9PSEU</name>
<dbReference type="PANTHER" id="PTHR35333:SF3">
    <property type="entry name" value="BETA-LACTAMASE-TYPE TRANSPEPTIDASE FOLD CONTAINING PROTEIN"/>
    <property type="match status" value="1"/>
</dbReference>